<dbReference type="PRINTS" id="PR00727">
    <property type="entry name" value="LEADERPTASE"/>
</dbReference>
<dbReference type="EMBL" id="JAIKTU010000018">
    <property type="protein sequence ID" value="MBY0757202.1"/>
    <property type="molecule type" value="Genomic_DNA"/>
</dbReference>
<dbReference type="GO" id="GO:0009003">
    <property type="term" value="F:signal peptidase activity"/>
    <property type="evidence" value="ECO:0007669"/>
    <property type="project" value="UniProtKB-EC"/>
</dbReference>
<dbReference type="PANTHER" id="PTHR43390">
    <property type="entry name" value="SIGNAL PEPTIDASE I"/>
    <property type="match status" value="1"/>
</dbReference>
<dbReference type="InterPro" id="IPR000223">
    <property type="entry name" value="Pept_S26A_signal_pept_1"/>
</dbReference>
<dbReference type="InterPro" id="IPR036286">
    <property type="entry name" value="LexA/Signal_pep-like_sf"/>
</dbReference>
<keyword evidence="5 7" id="KW-0645">Protease</keyword>
<evidence type="ECO:0000313" key="10">
    <source>
        <dbReference type="EMBL" id="MBY0757202.1"/>
    </source>
</evidence>
<dbReference type="PROSITE" id="PS00761">
    <property type="entry name" value="SPASE_I_3"/>
    <property type="match status" value="1"/>
</dbReference>
<keyword evidence="7" id="KW-1133">Transmembrane helix</keyword>
<evidence type="ECO:0000256" key="3">
    <source>
        <dbReference type="ARBA" id="ARBA00009370"/>
    </source>
</evidence>
<dbReference type="Proteomes" id="UP001299068">
    <property type="component" value="Unassembled WGS sequence"/>
</dbReference>
<protein>
    <recommendedName>
        <fullName evidence="4 7">Signal peptidase I</fullName>
        <ecNumber evidence="4 7">3.4.21.89</ecNumber>
    </recommendedName>
</protein>
<name>A0ABS7L3B3_CLOSR</name>
<dbReference type="InterPro" id="IPR019756">
    <property type="entry name" value="Pept_S26A_signal_pept_1_Ser-AS"/>
</dbReference>
<keyword evidence="7" id="KW-0472">Membrane</keyword>
<evidence type="ECO:0000256" key="1">
    <source>
        <dbReference type="ARBA" id="ARBA00000677"/>
    </source>
</evidence>
<dbReference type="CDD" id="cd06530">
    <property type="entry name" value="S26_SPase_I"/>
    <property type="match status" value="1"/>
</dbReference>
<evidence type="ECO:0000256" key="4">
    <source>
        <dbReference type="ARBA" id="ARBA00013208"/>
    </source>
</evidence>
<dbReference type="InterPro" id="IPR019757">
    <property type="entry name" value="Pept_S26A_signal_pept_1_Lys-AS"/>
</dbReference>
<dbReference type="EC" id="3.4.21.89" evidence="4 7"/>
<proteinExistence type="inferred from homology"/>
<comment type="subcellular location">
    <subcellularLocation>
        <location evidence="2">Cell membrane</location>
        <topology evidence="2">Single-pass type II membrane protein</topology>
    </subcellularLocation>
    <subcellularLocation>
        <location evidence="8">Membrane</location>
        <topology evidence="8">Single-pass type II membrane protein</topology>
    </subcellularLocation>
</comment>
<evidence type="ECO:0000256" key="8">
    <source>
        <dbReference type="RuleBase" id="RU362042"/>
    </source>
</evidence>
<evidence type="ECO:0000256" key="2">
    <source>
        <dbReference type="ARBA" id="ARBA00004401"/>
    </source>
</evidence>
<evidence type="ECO:0000256" key="5">
    <source>
        <dbReference type="ARBA" id="ARBA00022670"/>
    </source>
</evidence>
<dbReference type="PROSITE" id="PS00501">
    <property type="entry name" value="SPASE_I_1"/>
    <property type="match status" value="1"/>
</dbReference>
<dbReference type="SUPFAM" id="SSF51306">
    <property type="entry name" value="LexA/Signal peptidase"/>
    <property type="match status" value="1"/>
</dbReference>
<organism evidence="10 11">
    <name type="scientific">Clostridium sardiniense</name>
    <name type="common">Clostridium absonum</name>
    <dbReference type="NCBI Taxonomy" id="29369"/>
    <lineage>
        <taxon>Bacteria</taxon>
        <taxon>Bacillati</taxon>
        <taxon>Bacillota</taxon>
        <taxon>Clostridia</taxon>
        <taxon>Eubacteriales</taxon>
        <taxon>Clostridiaceae</taxon>
        <taxon>Clostridium</taxon>
    </lineage>
</organism>
<dbReference type="NCBIfam" id="TIGR02227">
    <property type="entry name" value="sigpep_I_bact"/>
    <property type="match status" value="1"/>
</dbReference>
<feature type="transmembrane region" description="Helical" evidence="7">
    <location>
        <begin position="21"/>
        <end position="44"/>
    </location>
</feature>
<evidence type="ECO:0000256" key="7">
    <source>
        <dbReference type="RuleBase" id="RU003993"/>
    </source>
</evidence>
<dbReference type="InterPro" id="IPR019533">
    <property type="entry name" value="Peptidase_S26"/>
</dbReference>
<reference evidence="10 11" key="1">
    <citation type="journal article" date="2021" name="Cell Host Microbe">
        <title>in vivo commensal control of Clostridioides difficile virulence.</title>
        <authorList>
            <person name="Girinathan B.P."/>
            <person name="Dibenedetto N."/>
            <person name="Worley J.N."/>
            <person name="Peltier J."/>
            <person name="Arrieta-Ortiz M.L."/>
            <person name="Rupa Christinal Immanuel S."/>
            <person name="Lavin R."/>
            <person name="Delaney M.L."/>
            <person name="Cummins C."/>
            <person name="Hoffmann M."/>
            <person name="Luo Y."/>
            <person name="Gonzalez-Escalona N."/>
            <person name="Allard M."/>
            <person name="Onderdonk A.B."/>
            <person name="Gerber G.K."/>
            <person name="Sonenshein A.L."/>
            <person name="Baliga N."/>
            <person name="Dupuy B."/>
            <person name="Bry L."/>
        </authorList>
    </citation>
    <scope>NUCLEOTIDE SEQUENCE [LARGE SCALE GENOMIC DNA]</scope>
    <source>
        <strain evidence="10 11">DSM 599</strain>
    </source>
</reference>
<keyword evidence="7" id="KW-0812">Transmembrane</keyword>
<gene>
    <name evidence="10" type="primary">lepB</name>
    <name evidence="10" type="ORF">K5V21_17360</name>
</gene>
<evidence type="ECO:0000259" key="9">
    <source>
        <dbReference type="Pfam" id="PF10502"/>
    </source>
</evidence>
<dbReference type="InterPro" id="IPR019758">
    <property type="entry name" value="Pept_S26A_signal_pept_1_CS"/>
</dbReference>
<keyword evidence="11" id="KW-1185">Reference proteome</keyword>
<sequence length="180" mass="20864">MIIEGSRKILDKKYKNIKKTIFEFVGVILTVILINKFIIFTAYIPSESMVPTLNVGDRVAVTRVYNPSNLKRGDVIIFKSDELNEILVKRLIGLPGDEIEFKGTNIYVNGKKLNEDYINNTVSFEGRYKVPDDRYFFLGDNRSNSFDSRYWKEPFIKGKDIIGKVQFRIWPLKNIGSIKK</sequence>
<dbReference type="Gene3D" id="2.10.109.10">
    <property type="entry name" value="Umud Fragment, subunit A"/>
    <property type="match status" value="1"/>
</dbReference>
<evidence type="ECO:0000256" key="6">
    <source>
        <dbReference type="ARBA" id="ARBA00022801"/>
    </source>
</evidence>
<comment type="catalytic activity">
    <reaction evidence="1 7">
        <text>Cleavage of hydrophobic, N-terminal signal or leader sequences from secreted and periplasmic proteins.</text>
        <dbReference type="EC" id="3.4.21.89"/>
    </reaction>
</comment>
<dbReference type="Pfam" id="PF10502">
    <property type="entry name" value="Peptidase_S26"/>
    <property type="match status" value="1"/>
</dbReference>
<accession>A0ABS7L3B3</accession>
<dbReference type="PANTHER" id="PTHR43390:SF1">
    <property type="entry name" value="CHLOROPLAST PROCESSING PEPTIDASE"/>
    <property type="match status" value="1"/>
</dbReference>
<comment type="caution">
    <text evidence="10">The sequence shown here is derived from an EMBL/GenBank/DDBJ whole genome shotgun (WGS) entry which is preliminary data.</text>
</comment>
<dbReference type="PROSITE" id="PS00760">
    <property type="entry name" value="SPASE_I_2"/>
    <property type="match status" value="1"/>
</dbReference>
<evidence type="ECO:0000313" key="11">
    <source>
        <dbReference type="Proteomes" id="UP001299068"/>
    </source>
</evidence>
<feature type="domain" description="Peptidase S26" evidence="9">
    <location>
        <begin position="19"/>
        <end position="170"/>
    </location>
</feature>
<keyword evidence="6 7" id="KW-0378">Hydrolase</keyword>
<comment type="similarity">
    <text evidence="3 8">Belongs to the peptidase S26 family.</text>
</comment>